<dbReference type="SUPFAM" id="SSF47413">
    <property type="entry name" value="lambda repressor-like DNA-binding domains"/>
    <property type="match status" value="1"/>
</dbReference>
<dbReference type="Proteomes" id="UP000322997">
    <property type="component" value="Unassembled WGS sequence"/>
</dbReference>
<dbReference type="EMBL" id="VTEQ01000001">
    <property type="protein sequence ID" value="TYS56460.1"/>
    <property type="molecule type" value="Genomic_DNA"/>
</dbReference>
<evidence type="ECO:0000313" key="2">
    <source>
        <dbReference type="EMBL" id="TYS56460.1"/>
    </source>
</evidence>
<protein>
    <submittedName>
        <fullName evidence="2">Helix-turn-helix domain-containing protein</fullName>
    </submittedName>
</protein>
<dbReference type="AlphaFoldDB" id="A0A5D4RZS2"/>
<gene>
    <name evidence="2" type="ORF">FZC83_02485</name>
</gene>
<accession>A0A5D4RZS2</accession>
<dbReference type="InterPro" id="IPR010982">
    <property type="entry name" value="Lambda_DNA-bd_dom_sf"/>
</dbReference>
<dbReference type="Pfam" id="PF13443">
    <property type="entry name" value="HTH_26"/>
    <property type="match status" value="1"/>
</dbReference>
<organism evidence="2 3">
    <name type="scientific">Rossellomorea marisflavi</name>
    <dbReference type="NCBI Taxonomy" id="189381"/>
    <lineage>
        <taxon>Bacteria</taxon>
        <taxon>Bacillati</taxon>
        <taxon>Bacillota</taxon>
        <taxon>Bacilli</taxon>
        <taxon>Bacillales</taxon>
        <taxon>Bacillaceae</taxon>
        <taxon>Rossellomorea</taxon>
    </lineage>
</organism>
<evidence type="ECO:0000313" key="3">
    <source>
        <dbReference type="Proteomes" id="UP000322997"/>
    </source>
</evidence>
<sequence>MSFSYKPLWKLLLDQELSKTDLKDTVGLSSATIAKLGKDEYVSMQIIDRLCCHFQVQPSDIFEWKGSDK</sequence>
<dbReference type="InterPro" id="IPR001387">
    <property type="entry name" value="Cro/C1-type_HTH"/>
</dbReference>
<proteinExistence type="predicted"/>
<name>A0A5D4RZS2_9BACI</name>
<reference evidence="2 3" key="1">
    <citation type="submission" date="2019-08" db="EMBL/GenBank/DDBJ databases">
        <title>Bacillus genomes from the desert of Cuatro Cienegas, Coahuila.</title>
        <authorList>
            <person name="Olmedo-Alvarez G."/>
        </authorList>
    </citation>
    <scope>NUCLEOTIDE SEQUENCE [LARGE SCALE GENOMIC DNA]</scope>
    <source>
        <strain evidence="2 3">CH108_3D</strain>
    </source>
</reference>
<dbReference type="GO" id="GO:0003677">
    <property type="term" value="F:DNA binding"/>
    <property type="evidence" value="ECO:0007669"/>
    <property type="project" value="InterPro"/>
</dbReference>
<feature type="domain" description="HTH cro/C1-type" evidence="1">
    <location>
        <begin position="8"/>
        <end position="65"/>
    </location>
</feature>
<dbReference type="RefSeq" id="WP_148984493.1">
    <property type="nucleotide sequence ID" value="NZ_JBNILK010000001.1"/>
</dbReference>
<comment type="caution">
    <text evidence="2">The sequence shown here is derived from an EMBL/GenBank/DDBJ whole genome shotgun (WGS) entry which is preliminary data.</text>
</comment>
<evidence type="ECO:0000259" key="1">
    <source>
        <dbReference type="Pfam" id="PF13443"/>
    </source>
</evidence>